<keyword evidence="3" id="KW-0804">Transcription</keyword>
<dbReference type="SMART" id="SM00342">
    <property type="entry name" value="HTH_ARAC"/>
    <property type="match status" value="1"/>
</dbReference>
<keyword evidence="1" id="KW-0805">Transcription regulation</keyword>
<name>A0AA41U1A4_9ACTN</name>
<keyword evidence="2" id="KW-0238">DNA-binding</keyword>
<evidence type="ECO:0000259" key="4">
    <source>
        <dbReference type="PROSITE" id="PS01124"/>
    </source>
</evidence>
<evidence type="ECO:0000313" key="5">
    <source>
        <dbReference type="EMBL" id="MCF2527327.1"/>
    </source>
</evidence>
<dbReference type="Gene3D" id="1.10.10.60">
    <property type="entry name" value="Homeodomain-like"/>
    <property type="match status" value="1"/>
</dbReference>
<keyword evidence="6" id="KW-1185">Reference proteome</keyword>
<evidence type="ECO:0000256" key="1">
    <source>
        <dbReference type="ARBA" id="ARBA00023015"/>
    </source>
</evidence>
<dbReference type="InterPro" id="IPR050204">
    <property type="entry name" value="AraC_XylS_family_regulators"/>
</dbReference>
<comment type="caution">
    <text evidence="5">The sequence shown here is derived from an EMBL/GenBank/DDBJ whole genome shotgun (WGS) entry which is preliminary data.</text>
</comment>
<dbReference type="InterPro" id="IPR009057">
    <property type="entry name" value="Homeodomain-like_sf"/>
</dbReference>
<feature type="domain" description="HTH araC/xylS-type" evidence="4">
    <location>
        <begin position="217"/>
        <end position="318"/>
    </location>
</feature>
<dbReference type="AlphaFoldDB" id="A0AA41U1A4"/>
<sequence length="336" mass="36794">MDWRGGTLLGWDRHGAYSRAEHVPPARPGLPPIPRNAQGRAQVREQLGDTPAMVGTLAEAPGIKVMEQACFIDHRGFMAAFDNPLPTVQLYLLRSGGFLRRSRGQEEFIDPTVGFAMGHGQEMSIAHPAGTCDISTCITLDLDTYADWVDQTQVDTTPAFPVPARLDLGHRVLTAACRSGADRFETTEAVHALLRQITTHRPPDGLDRRPDTVRAHRMLVAEVRAALLDDPSAPTLTDLARHAGCSPFHLSRVFRQVTGNTLGCYRNQLRTRSVLEHLADGADNLADLAAAHGFSDHAHLTRTLRRHLDTTPSELRERLRHTLPVPAPAIAPPSGT</sequence>
<evidence type="ECO:0000256" key="3">
    <source>
        <dbReference type="ARBA" id="ARBA00023163"/>
    </source>
</evidence>
<proteinExistence type="predicted"/>
<dbReference type="PANTHER" id="PTHR46796:SF2">
    <property type="entry name" value="TRANSCRIPTIONAL REGULATORY PROTEIN"/>
    <property type="match status" value="1"/>
</dbReference>
<reference evidence="5" key="1">
    <citation type="submission" date="2022-01" db="EMBL/GenBank/DDBJ databases">
        <title>Genome-Based Taxonomic Classification of the Phylum Actinobacteria.</title>
        <authorList>
            <person name="Gao Y."/>
        </authorList>
    </citation>
    <scope>NUCLEOTIDE SEQUENCE</scope>
    <source>
        <strain evidence="5">KLBMP 8922</strain>
    </source>
</reference>
<evidence type="ECO:0000256" key="2">
    <source>
        <dbReference type="ARBA" id="ARBA00023125"/>
    </source>
</evidence>
<dbReference type="Proteomes" id="UP001165378">
    <property type="component" value="Unassembled WGS sequence"/>
</dbReference>
<dbReference type="GO" id="GO:0043565">
    <property type="term" value="F:sequence-specific DNA binding"/>
    <property type="evidence" value="ECO:0007669"/>
    <property type="project" value="InterPro"/>
</dbReference>
<accession>A0AA41U1A4</accession>
<gene>
    <name evidence="5" type="ORF">LZ495_08885</name>
</gene>
<dbReference type="GO" id="GO:0003700">
    <property type="term" value="F:DNA-binding transcription factor activity"/>
    <property type="evidence" value="ECO:0007669"/>
    <property type="project" value="InterPro"/>
</dbReference>
<dbReference type="PROSITE" id="PS01124">
    <property type="entry name" value="HTH_ARAC_FAMILY_2"/>
    <property type="match status" value="1"/>
</dbReference>
<dbReference type="Pfam" id="PF12833">
    <property type="entry name" value="HTH_18"/>
    <property type="match status" value="1"/>
</dbReference>
<dbReference type="PANTHER" id="PTHR46796">
    <property type="entry name" value="HTH-TYPE TRANSCRIPTIONAL ACTIVATOR RHAS-RELATED"/>
    <property type="match status" value="1"/>
</dbReference>
<dbReference type="EMBL" id="JAKFHA010000003">
    <property type="protein sequence ID" value="MCF2527327.1"/>
    <property type="molecule type" value="Genomic_DNA"/>
</dbReference>
<dbReference type="RefSeq" id="WP_235051463.1">
    <property type="nucleotide sequence ID" value="NZ_JAKFHA010000003.1"/>
</dbReference>
<protein>
    <submittedName>
        <fullName evidence="5">AraC family transcriptional regulator</fullName>
    </submittedName>
</protein>
<dbReference type="InterPro" id="IPR018060">
    <property type="entry name" value="HTH_AraC"/>
</dbReference>
<dbReference type="SUPFAM" id="SSF46689">
    <property type="entry name" value="Homeodomain-like"/>
    <property type="match status" value="2"/>
</dbReference>
<organism evidence="5 6">
    <name type="scientific">Yinghuangia soli</name>
    <dbReference type="NCBI Taxonomy" id="2908204"/>
    <lineage>
        <taxon>Bacteria</taxon>
        <taxon>Bacillati</taxon>
        <taxon>Actinomycetota</taxon>
        <taxon>Actinomycetes</taxon>
        <taxon>Kitasatosporales</taxon>
        <taxon>Streptomycetaceae</taxon>
        <taxon>Yinghuangia</taxon>
    </lineage>
</organism>
<evidence type="ECO:0000313" key="6">
    <source>
        <dbReference type="Proteomes" id="UP001165378"/>
    </source>
</evidence>